<evidence type="ECO:0000313" key="2">
    <source>
        <dbReference type="Proteomes" id="UP000004459"/>
    </source>
</evidence>
<protein>
    <submittedName>
        <fullName evidence="1">Uncharacterized protein</fullName>
    </submittedName>
</protein>
<dbReference type="AlphaFoldDB" id="G9YNR0"/>
<dbReference type="HOGENOM" id="CLU_2879279_0_0_9"/>
<comment type="caution">
    <text evidence="1">The sequence shown here is derived from an EMBL/GenBank/DDBJ whole genome shotgun (WGS) entry which is preliminary data.</text>
</comment>
<gene>
    <name evidence="1" type="ORF">HMPREF0372_01137</name>
</gene>
<evidence type="ECO:0000313" key="1">
    <source>
        <dbReference type="EMBL" id="EHM53273.1"/>
    </source>
</evidence>
<sequence length="63" mass="7084">MVGIVILQLSICRRVAQNATALFCYLQLNIRRPTVAHEAVNLKPICCFFVVCLANFQMPSSKE</sequence>
<dbReference type="EMBL" id="AGCK01000073">
    <property type="protein sequence ID" value="EHM53273.1"/>
    <property type="molecule type" value="Genomic_DNA"/>
</dbReference>
<name>G9YNR0_FLAPL</name>
<accession>G9YNR0</accession>
<reference evidence="1 2" key="1">
    <citation type="submission" date="2011-08" db="EMBL/GenBank/DDBJ databases">
        <authorList>
            <person name="Weinstock G."/>
            <person name="Sodergren E."/>
            <person name="Clifton S."/>
            <person name="Fulton L."/>
            <person name="Fulton B."/>
            <person name="Courtney L."/>
            <person name="Fronick C."/>
            <person name="Harrison M."/>
            <person name="Strong C."/>
            <person name="Farmer C."/>
            <person name="Delahaunty K."/>
            <person name="Markovic C."/>
            <person name="Hall O."/>
            <person name="Minx P."/>
            <person name="Tomlinson C."/>
            <person name="Mitreva M."/>
            <person name="Hou S."/>
            <person name="Chen J."/>
            <person name="Wollam A."/>
            <person name="Pepin K.H."/>
            <person name="Johnson M."/>
            <person name="Bhonagiri V."/>
            <person name="Zhang X."/>
            <person name="Suruliraj S."/>
            <person name="Warren W."/>
            <person name="Chinwalla A."/>
            <person name="Mardis E.R."/>
            <person name="Wilson R.K."/>
        </authorList>
    </citation>
    <scope>NUCLEOTIDE SEQUENCE [LARGE SCALE GENOMIC DNA]</scope>
    <source>
        <strain evidence="1 2">ATCC 29863</strain>
    </source>
</reference>
<dbReference type="Proteomes" id="UP000004459">
    <property type="component" value="Unassembled WGS sequence"/>
</dbReference>
<organism evidence="1 2">
    <name type="scientific">Flavonifractor plautii ATCC 29863</name>
    <dbReference type="NCBI Taxonomy" id="411475"/>
    <lineage>
        <taxon>Bacteria</taxon>
        <taxon>Bacillati</taxon>
        <taxon>Bacillota</taxon>
        <taxon>Clostridia</taxon>
        <taxon>Eubacteriales</taxon>
        <taxon>Oscillospiraceae</taxon>
        <taxon>Flavonifractor</taxon>
    </lineage>
</organism>
<proteinExistence type="predicted"/>